<dbReference type="AlphaFoldDB" id="A0A433KN75"/>
<gene>
    <name evidence="1" type="ORF">ELY38_10350</name>
</gene>
<accession>A0A433KN75</accession>
<protein>
    <submittedName>
        <fullName evidence="1">Uncharacterized protein</fullName>
    </submittedName>
</protein>
<dbReference type="EMBL" id="RZHF01000015">
    <property type="protein sequence ID" value="RUR31062.1"/>
    <property type="molecule type" value="Genomic_DNA"/>
</dbReference>
<evidence type="ECO:0000313" key="1">
    <source>
        <dbReference type="EMBL" id="RUR31062.1"/>
    </source>
</evidence>
<dbReference type="OrthoDB" id="6182634at2"/>
<proteinExistence type="predicted"/>
<dbReference type="RefSeq" id="WP_127061995.1">
    <property type="nucleotide sequence ID" value="NZ_RZHF01000015.1"/>
</dbReference>
<evidence type="ECO:0000313" key="2">
    <source>
        <dbReference type="Proteomes" id="UP000287023"/>
    </source>
</evidence>
<keyword evidence="2" id="KW-1185">Reference proteome</keyword>
<comment type="caution">
    <text evidence="1">The sequence shown here is derived from an EMBL/GenBank/DDBJ whole genome shotgun (WGS) entry which is preliminary data.</text>
</comment>
<dbReference type="Proteomes" id="UP000287023">
    <property type="component" value="Unassembled WGS sequence"/>
</dbReference>
<organism evidence="1 2">
    <name type="scientific">Vreelandella nanhaiensis</name>
    <dbReference type="NCBI Taxonomy" id="1258546"/>
    <lineage>
        <taxon>Bacteria</taxon>
        <taxon>Pseudomonadati</taxon>
        <taxon>Pseudomonadota</taxon>
        <taxon>Gammaproteobacteria</taxon>
        <taxon>Oceanospirillales</taxon>
        <taxon>Halomonadaceae</taxon>
        <taxon>Vreelandella</taxon>
    </lineage>
</organism>
<reference evidence="1 2" key="1">
    <citation type="submission" date="2018-12" db="EMBL/GenBank/DDBJ databases">
        <title>three novel Halomonas strain isolated from plants.</title>
        <authorList>
            <person name="Sun C."/>
        </authorList>
    </citation>
    <scope>NUCLEOTIDE SEQUENCE [LARGE SCALE GENOMIC DNA]</scope>
    <source>
        <strain evidence="1 2">JCM 18142</strain>
    </source>
</reference>
<name>A0A433KN75_9GAMM</name>
<sequence>MAERLTLARQLNEKAARQRLGRLGAHTLEPAWVALWAAPLGLPGKPPGAWLLGAEEMRRALLLTGTELPAQAERPGPGIQLTGATPPAYEAIRRLWLWERIATPRLWRIQALDIPPTPVWLPCWLGYRAGRQHQLTVISGLSGEVLSMLKALILGGLADAYRHAQTPGEKACSPSDIIQEERKSIGTRV</sequence>